<dbReference type="InterPro" id="IPR011009">
    <property type="entry name" value="Kinase-like_dom_sf"/>
</dbReference>
<dbReference type="SUPFAM" id="SSF56112">
    <property type="entry name" value="Protein kinase-like (PK-like)"/>
    <property type="match status" value="1"/>
</dbReference>
<comment type="subcellular location">
    <subcellularLocation>
        <location evidence="1">Mitochondrion</location>
    </subcellularLocation>
</comment>
<dbReference type="InParanoid" id="A0A067PR85"/>
<dbReference type="PANTHER" id="PTHR36091">
    <property type="entry name" value="ALTERED INHERITANCE OF MITOCHONDRIA PROTEIN 9, MITOCHONDRIAL"/>
    <property type="match status" value="1"/>
</dbReference>
<keyword evidence="5" id="KW-0496">Mitochondrion</keyword>
<evidence type="ECO:0000256" key="6">
    <source>
        <dbReference type="ARBA" id="ARBA00031849"/>
    </source>
</evidence>
<dbReference type="HOGENOM" id="CLU_649012_0_0_1"/>
<evidence type="ECO:0000313" key="7">
    <source>
        <dbReference type="EMBL" id="KDQ57328.1"/>
    </source>
</evidence>
<evidence type="ECO:0000256" key="1">
    <source>
        <dbReference type="ARBA" id="ARBA00004173"/>
    </source>
</evidence>
<dbReference type="GO" id="GO:0005739">
    <property type="term" value="C:mitochondrion"/>
    <property type="evidence" value="ECO:0007669"/>
    <property type="project" value="UniProtKB-SubCell"/>
</dbReference>
<comment type="similarity">
    <text evidence="2">Belongs to the AIM9 family.</text>
</comment>
<keyword evidence="8" id="KW-1185">Reference proteome</keyword>
<reference evidence="8" key="1">
    <citation type="journal article" date="2014" name="Proc. Natl. Acad. Sci. U.S.A.">
        <title>Extensive sampling of basidiomycete genomes demonstrates inadequacy of the white-rot/brown-rot paradigm for wood decay fungi.</title>
        <authorList>
            <person name="Riley R."/>
            <person name="Salamov A.A."/>
            <person name="Brown D.W."/>
            <person name="Nagy L.G."/>
            <person name="Floudas D."/>
            <person name="Held B.W."/>
            <person name="Levasseur A."/>
            <person name="Lombard V."/>
            <person name="Morin E."/>
            <person name="Otillar R."/>
            <person name="Lindquist E.A."/>
            <person name="Sun H."/>
            <person name="LaButti K.M."/>
            <person name="Schmutz J."/>
            <person name="Jabbour D."/>
            <person name="Luo H."/>
            <person name="Baker S.E."/>
            <person name="Pisabarro A.G."/>
            <person name="Walton J.D."/>
            <person name="Blanchette R.A."/>
            <person name="Henrissat B."/>
            <person name="Martin F."/>
            <person name="Cullen D."/>
            <person name="Hibbett D.S."/>
            <person name="Grigoriev I.V."/>
        </authorList>
    </citation>
    <scope>NUCLEOTIDE SEQUENCE [LARGE SCALE GENOMIC DNA]</scope>
    <source>
        <strain evidence="8">MUCL 33604</strain>
    </source>
</reference>
<dbReference type="EMBL" id="KL197720">
    <property type="protein sequence ID" value="KDQ57328.1"/>
    <property type="molecule type" value="Genomic_DNA"/>
</dbReference>
<dbReference type="InterPro" id="IPR051035">
    <property type="entry name" value="Mito_inheritance_9"/>
</dbReference>
<proteinExistence type="inferred from homology"/>
<dbReference type="Proteomes" id="UP000027265">
    <property type="component" value="Unassembled WGS sequence"/>
</dbReference>
<dbReference type="AlphaFoldDB" id="A0A067PR85"/>
<dbReference type="OrthoDB" id="10003767at2759"/>
<dbReference type="Gene3D" id="3.30.200.20">
    <property type="entry name" value="Phosphorylase Kinase, domain 1"/>
    <property type="match status" value="1"/>
</dbReference>
<evidence type="ECO:0000256" key="2">
    <source>
        <dbReference type="ARBA" id="ARBA00005543"/>
    </source>
</evidence>
<protein>
    <recommendedName>
        <fullName evidence="3">Altered inheritance of mitochondria protein 9, mitochondrial</fullName>
    </recommendedName>
    <alternativeName>
        <fullName evidence="6">Found in mitochondrial proteome protein 29</fullName>
    </alternativeName>
</protein>
<evidence type="ECO:0000256" key="3">
    <source>
        <dbReference type="ARBA" id="ARBA00016197"/>
    </source>
</evidence>
<dbReference type="STRING" id="933084.A0A067PR85"/>
<evidence type="ECO:0000256" key="4">
    <source>
        <dbReference type="ARBA" id="ARBA00022946"/>
    </source>
</evidence>
<gene>
    <name evidence="7" type="ORF">JAAARDRAFT_35953</name>
</gene>
<sequence>MSSNPLINFGALRDIVAEKTDVQVKTIDLIGKDEVCKIYHILLENNTILVAKVAVSGAMSPIFESEVATINYIKAGTSLPVPTIIAFDTSSTNGVGPYIITEKIIGVNLESMFSKLTPFQRHAVVAQIAEWMIELSHHRFEAIGGLVCQDSTYYVGPATGAAFFVDGRANLPLDRGPFTTARAYYQACAQRELDCSRVFLSQDTSLEYQRHLEDSRVQVERSVSLMLELISRCPDLDEDPPSPAPFGIDLHSVKLKDLFVTAENPSRIICVDGWQGVATGPLWRCARLPRWLRPSISDEHIQEQSASSFIFKQKVQEMEGSDSSFLRALDNEDTRHALDDISGYDAFKDGFLLLPTLESMLATLPGEEDVDGLSAMLDPATLVGRVARINLVTRGSNAMFLAMPGGRGTMNRSEPGTPPIISV</sequence>
<dbReference type="PANTHER" id="PTHR36091:SF1">
    <property type="entry name" value="ALTERED INHERITANCE OF MITOCHONDRIA PROTEIN 9, MITOCHONDRIAL"/>
    <property type="match status" value="1"/>
</dbReference>
<evidence type="ECO:0000256" key="5">
    <source>
        <dbReference type="ARBA" id="ARBA00023128"/>
    </source>
</evidence>
<name>A0A067PR85_9AGAM</name>
<organism evidence="7 8">
    <name type="scientific">Jaapia argillacea MUCL 33604</name>
    <dbReference type="NCBI Taxonomy" id="933084"/>
    <lineage>
        <taxon>Eukaryota</taxon>
        <taxon>Fungi</taxon>
        <taxon>Dikarya</taxon>
        <taxon>Basidiomycota</taxon>
        <taxon>Agaricomycotina</taxon>
        <taxon>Agaricomycetes</taxon>
        <taxon>Agaricomycetidae</taxon>
        <taxon>Jaapiales</taxon>
        <taxon>Jaapiaceae</taxon>
        <taxon>Jaapia</taxon>
    </lineage>
</organism>
<keyword evidence="4" id="KW-0809">Transit peptide</keyword>
<accession>A0A067PR85</accession>
<evidence type="ECO:0000313" key="8">
    <source>
        <dbReference type="Proteomes" id="UP000027265"/>
    </source>
</evidence>